<dbReference type="Proteomes" id="UP000007755">
    <property type="component" value="Unassembled WGS sequence"/>
</dbReference>
<evidence type="ECO:0000313" key="1">
    <source>
        <dbReference type="EMBL" id="EGI63078.1"/>
    </source>
</evidence>
<organism evidence="2">
    <name type="scientific">Acromyrmex echinatior</name>
    <name type="common">Panamanian leafcutter ant</name>
    <name type="synonym">Acromyrmex octospinosus echinatior</name>
    <dbReference type="NCBI Taxonomy" id="103372"/>
    <lineage>
        <taxon>Eukaryota</taxon>
        <taxon>Metazoa</taxon>
        <taxon>Ecdysozoa</taxon>
        <taxon>Arthropoda</taxon>
        <taxon>Hexapoda</taxon>
        <taxon>Insecta</taxon>
        <taxon>Pterygota</taxon>
        <taxon>Neoptera</taxon>
        <taxon>Endopterygota</taxon>
        <taxon>Hymenoptera</taxon>
        <taxon>Apocrita</taxon>
        <taxon>Aculeata</taxon>
        <taxon>Formicoidea</taxon>
        <taxon>Formicidae</taxon>
        <taxon>Myrmicinae</taxon>
        <taxon>Acromyrmex</taxon>
    </lineage>
</organism>
<protein>
    <submittedName>
        <fullName evidence="1">Uncharacterized protein</fullName>
    </submittedName>
</protein>
<keyword evidence="2" id="KW-1185">Reference proteome</keyword>
<reference evidence="1" key="1">
    <citation type="submission" date="2011-02" db="EMBL/GenBank/DDBJ databases">
        <title>The genome of the leaf-cutting ant Acromyrmex echinatior suggests key adaptations to social evolution and fungus farming.</title>
        <authorList>
            <person name="Nygaard S."/>
            <person name="Zhang G."/>
        </authorList>
    </citation>
    <scope>NUCLEOTIDE SEQUENCE</scope>
</reference>
<accession>F4WRS1</accession>
<gene>
    <name evidence="1" type="ORF">G5I_08524</name>
</gene>
<evidence type="ECO:0000313" key="2">
    <source>
        <dbReference type="Proteomes" id="UP000007755"/>
    </source>
</evidence>
<proteinExistence type="predicted"/>
<dbReference type="InParanoid" id="F4WRS1"/>
<sequence length="247" mass="29104">MYSIPDTLFISTDFSLPIKDAASSDSWWWVCCRGMKEILSEAMPVQNQNPSQRRQNERVTFILTLERIQVSFEHNRANFTVFRETELKQSGQSKCEKHQRLIFSANILQLHIHDYNSSFNVPSSNQFTARKRNNVRQNGVHQNTSDRTAFLNPTRFGIFEESKHNSRHDSFRFPRGNRCRIRAGAVTIKRSSKKYQSCMGLPTIRHDVSEEFEILYIITDYCLLRRIRYGKKVIEHLIAYLEEFHVH</sequence>
<name>F4WRS1_ACREC</name>
<dbReference type="AlphaFoldDB" id="F4WRS1"/>
<dbReference type="EMBL" id="GL888292">
    <property type="protein sequence ID" value="EGI63078.1"/>
    <property type="molecule type" value="Genomic_DNA"/>
</dbReference>